<evidence type="ECO:0000313" key="2">
    <source>
        <dbReference type="Proteomes" id="UP001342314"/>
    </source>
</evidence>
<keyword evidence="2" id="KW-1185">Reference proteome</keyword>
<proteinExistence type="predicted"/>
<accession>A0AAV5GXU2</accession>
<reference evidence="1 2" key="1">
    <citation type="submission" date="2021-12" db="EMBL/GenBank/DDBJ databases">
        <title>High titer production of polyol ester of fatty acids by Rhodotorula paludigena BS15 towards product separation-free biomass refinery.</title>
        <authorList>
            <person name="Mano J."/>
            <person name="Ono H."/>
            <person name="Tanaka T."/>
            <person name="Naito K."/>
            <person name="Sushida H."/>
            <person name="Ike M."/>
            <person name="Tokuyasu K."/>
            <person name="Kitaoka M."/>
        </authorList>
    </citation>
    <scope>NUCLEOTIDE SEQUENCE [LARGE SCALE GENOMIC DNA]</scope>
    <source>
        <strain evidence="1 2">BS15</strain>
    </source>
</reference>
<protein>
    <submittedName>
        <fullName evidence="1">Uncharacterized protein</fullName>
    </submittedName>
</protein>
<dbReference type="EMBL" id="BQKY01000015">
    <property type="protein sequence ID" value="GJN93979.1"/>
    <property type="molecule type" value="Genomic_DNA"/>
</dbReference>
<dbReference type="Proteomes" id="UP001342314">
    <property type="component" value="Unassembled WGS sequence"/>
</dbReference>
<dbReference type="AlphaFoldDB" id="A0AAV5GXU2"/>
<comment type="caution">
    <text evidence="1">The sequence shown here is derived from an EMBL/GenBank/DDBJ whole genome shotgun (WGS) entry which is preliminary data.</text>
</comment>
<evidence type="ECO:0000313" key="1">
    <source>
        <dbReference type="EMBL" id="GJN93979.1"/>
    </source>
</evidence>
<organism evidence="1 2">
    <name type="scientific">Rhodotorula paludigena</name>
    <dbReference type="NCBI Taxonomy" id="86838"/>
    <lineage>
        <taxon>Eukaryota</taxon>
        <taxon>Fungi</taxon>
        <taxon>Dikarya</taxon>
        <taxon>Basidiomycota</taxon>
        <taxon>Pucciniomycotina</taxon>
        <taxon>Microbotryomycetes</taxon>
        <taxon>Sporidiobolales</taxon>
        <taxon>Sporidiobolaceae</taxon>
        <taxon>Rhodotorula</taxon>
    </lineage>
</organism>
<gene>
    <name evidence="1" type="ORF">Rhopal_007042-T1</name>
</gene>
<sequence length="185" mass="18925">MGAIPFLAFAFKNGVSLNVCCPGALATPGGAWSFCQTVLTQSNTPIITCYLNGGTNDRRVGLRLDVPAGTPIASFSGLIRGSIGQRVGANAGGLGQILYYQNPDSPDYRQLTSPFNIGLALNIRDGQTPAIASSSVAGVDYGAGGSYSAIGDADCFASRNNDFEFRAGETDCRWAVAAGGGGAST</sequence>
<name>A0AAV5GXU2_9BASI</name>